<dbReference type="CDD" id="cd02174">
    <property type="entry name" value="CCT"/>
    <property type="match status" value="1"/>
</dbReference>
<dbReference type="Gene3D" id="3.40.50.620">
    <property type="entry name" value="HUPs"/>
    <property type="match status" value="1"/>
</dbReference>
<dbReference type="GO" id="GO:0006646">
    <property type="term" value="P:phosphatidylethanolamine biosynthetic process"/>
    <property type="evidence" value="ECO:0007669"/>
    <property type="project" value="InterPro"/>
</dbReference>
<dbReference type="NCBIfam" id="TIGR00125">
    <property type="entry name" value="cyt_tran_rel"/>
    <property type="match status" value="1"/>
</dbReference>
<keyword evidence="8" id="KW-1208">Phospholipid metabolism</keyword>
<evidence type="ECO:0000259" key="12">
    <source>
        <dbReference type="Pfam" id="PF01467"/>
    </source>
</evidence>
<evidence type="ECO:0000256" key="9">
    <source>
        <dbReference type="ARBA" id="ARBA00024191"/>
    </source>
</evidence>
<comment type="pathway">
    <text evidence="9">Phospholipid metabolism; phosphatidylethanolamine biosynthesis; phosphatidylethanolamine from ethanolamine: step 2/3.</text>
</comment>
<dbReference type="GO" id="GO:0004306">
    <property type="term" value="F:ethanolamine-phosphate cytidylyltransferase activity"/>
    <property type="evidence" value="ECO:0007669"/>
    <property type="project" value="UniProtKB-EC"/>
</dbReference>
<evidence type="ECO:0000313" key="13">
    <source>
        <dbReference type="EMBL" id="KAF9932168.1"/>
    </source>
</evidence>
<evidence type="ECO:0000256" key="10">
    <source>
        <dbReference type="ARBA" id="ARBA00024221"/>
    </source>
</evidence>
<protein>
    <recommendedName>
        <fullName evidence="10">ethanolamine-phosphate cytidylyltransferase</fullName>
        <ecNumber evidence="10">2.7.7.14</ecNumber>
    </recommendedName>
    <alternativeName>
        <fullName evidence="11">CTP:phosphoethanolamine cytidylyltransferase</fullName>
    </alternativeName>
</protein>
<sequence length="139" mass="15810">MSTATEKRKPIRIWVDGCFDLMHFGHFNALRQAKAMGDYLVVGVHSDAEIEKNKGPTVMKEEERYAAVAACKWVDEVVPNAPYLTSLEWMDRYNCDFCVHGDDITTMADGTDCYQMVKDAGRYRECKRTQDISTTELVG</sequence>
<comment type="pathway">
    <text evidence="1">Lipid metabolism.</text>
</comment>
<evidence type="ECO:0000256" key="11">
    <source>
        <dbReference type="ARBA" id="ARBA00031473"/>
    </source>
</evidence>
<dbReference type="GO" id="GO:0005737">
    <property type="term" value="C:cytoplasm"/>
    <property type="evidence" value="ECO:0007669"/>
    <property type="project" value="TreeGrafter"/>
</dbReference>
<evidence type="ECO:0000256" key="7">
    <source>
        <dbReference type="ARBA" id="ARBA00023209"/>
    </source>
</evidence>
<evidence type="ECO:0000256" key="1">
    <source>
        <dbReference type="ARBA" id="ARBA00005189"/>
    </source>
</evidence>
<evidence type="ECO:0000256" key="3">
    <source>
        <dbReference type="ARBA" id="ARBA00022516"/>
    </source>
</evidence>
<comment type="similarity">
    <text evidence="2">Belongs to the cytidylyltransferase family.</text>
</comment>
<evidence type="ECO:0000256" key="8">
    <source>
        <dbReference type="ARBA" id="ARBA00023264"/>
    </source>
</evidence>
<dbReference type="InterPro" id="IPR041723">
    <property type="entry name" value="CCT"/>
</dbReference>
<dbReference type="InterPro" id="IPR014729">
    <property type="entry name" value="Rossmann-like_a/b/a_fold"/>
</dbReference>
<proteinExistence type="inferred from homology"/>
<keyword evidence="14" id="KW-1185">Reference proteome</keyword>
<dbReference type="Pfam" id="PF01467">
    <property type="entry name" value="CTP_transf_like"/>
    <property type="match status" value="1"/>
</dbReference>
<gene>
    <name evidence="13" type="primary">PCYT2_2</name>
    <name evidence="13" type="ORF">BGZ65_004572</name>
</gene>
<keyword evidence="3" id="KW-0444">Lipid biosynthesis</keyword>
<name>A0A9P6IKJ2_9FUNG</name>
<dbReference type="SUPFAM" id="SSF52374">
    <property type="entry name" value="Nucleotidylyl transferase"/>
    <property type="match status" value="1"/>
</dbReference>
<keyword evidence="5 13" id="KW-0548">Nucleotidyltransferase</keyword>
<dbReference type="InterPro" id="IPR004821">
    <property type="entry name" value="Cyt_trans-like"/>
</dbReference>
<evidence type="ECO:0000256" key="6">
    <source>
        <dbReference type="ARBA" id="ARBA00023098"/>
    </source>
</evidence>
<evidence type="ECO:0000313" key="14">
    <source>
        <dbReference type="Proteomes" id="UP000749646"/>
    </source>
</evidence>
<dbReference type="AlphaFoldDB" id="A0A9P6IKJ2"/>
<reference evidence="13" key="1">
    <citation type="journal article" date="2020" name="Fungal Divers.">
        <title>Resolving the Mortierellaceae phylogeny through synthesis of multi-gene phylogenetics and phylogenomics.</title>
        <authorList>
            <person name="Vandepol N."/>
            <person name="Liber J."/>
            <person name="Desiro A."/>
            <person name="Na H."/>
            <person name="Kennedy M."/>
            <person name="Barry K."/>
            <person name="Grigoriev I.V."/>
            <person name="Miller A.N."/>
            <person name="O'Donnell K."/>
            <person name="Stajich J.E."/>
            <person name="Bonito G."/>
        </authorList>
    </citation>
    <scope>NUCLEOTIDE SEQUENCE</scope>
    <source>
        <strain evidence="13">MES-2147</strain>
    </source>
</reference>
<organism evidence="13 14">
    <name type="scientific">Modicella reniformis</name>
    <dbReference type="NCBI Taxonomy" id="1440133"/>
    <lineage>
        <taxon>Eukaryota</taxon>
        <taxon>Fungi</taxon>
        <taxon>Fungi incertae sedis</taxon>
        <taxon>Mucoromycota</taxon>
        <taxon>Mortierellomycotina</taxon>
        <taxon>Mortierellomycetes</taxon>
        <taxon>Mortierellales</taxon>
        <taxon>Mortierellaceae</taxon>
        <taxon>Modicella</taxon>
    </lineage>
</organism>
<dbReference type="PANTHER" id="PTHR45780:SF2">
    <property type="entry name" value="ETHANOLAMINE-PHOSPHATE CYTIDYLYLTRANSFERASE"/>
    <property type="match status" value="1"/>
</dbReference>
<feature type="non-terminal residue" evidence="13">
    <location>
        <position position="1"/>
    </location>
</feature>
<dbReference type="PANTHER" id="PTHR45780">
    <property type="entry name" value="ETHANOLAMINE-PHOSPHATE CYTIDYLYLTRANSFERASE"/>
    <property type="match status" value="1"/>
</dbReference>
<keyword evidence="4" id="KW-0808">Transferase</keyword>
<keyword evidence="7" id="KW-0594">Phospholipid biosynthesis</keyword>
<dbReference type="Proteomes" id="UP000749646">
    <property type="component" value="Unassembled WGS sequence"/>
</dbReference>
<dbReference type="InterPro" id="IPR044608">
    <property type="entry name" value="Ect1/PCYT2"/>
</dbReference>
<evidence type="ECO:0000256" key="4">
    <source>
        <dbReference type="ARBA" id="ARBA00022679"/>
    </source>
</evidence>
<dbReference type="EC" id="2.7.7.14" evidence="10"/>
<dbReference type="EMBL" id="JAAAHW010010013">
    <property type="protein sequence ID" value="KAF9932168.1"/>
    <property type="molecule type" value="Genomic_DNA"/>
</dbReference>
<comment type="caution">
    <text evidence="13">The sequence shown here is derived from an EMBL/GenBank/DDBJ whole genome shotgun (WGS) entry which is preliminary data.</text>
</comment>
<evidence type="ECO:0000256" key="2">
    <source>
        <dbReference type="ARBA" id="ARBA00010101"/>
    </source>
</evidence>
<evidence type="ECO:0000256" key="5">
    <source>
        <dbReference type="ARBA" id="ARBA00022695"/>
    </source>
</evidence>
<accession>A0A9P6IKJ2</accession>
<keyword evidence="6" id="KW-0443">Lipid metabolism</keyword>
<dbReference type="OrthoDB" id="40021at2759"/>
<feature type="domain" description="Cytidyltransferase-like" evidence="12">
    <location>
        <begin position="15"/>
        <end position="137"/>
    </location>
</feature>